<dbReference type="EMBL" id="KQ104210">
    <property type="protein sequence ID" value="KMS93312.1"/>
    <property type="molecule type" value="Genomic_DNA"/>
</dbReference>
<dbReference type="AlphaFoldDB" id="A0A0J8B067"/>
<gene>
    <name evidence="2" type="ORF">BVRB_032750</name>
</gene>
<reference evidence="2 3" key="1">
    <citation type="journal article" date="2014" name="Nature">
        <title>The genome of the recently domesticated crop plant sugar beet (Beta vulgaris).</title>
        <authorList>
            <person name="Dohm J.C."/>
            <person name="Minoche A.E."/>
            <person name="Holtgrawe D."/>
            <person name="Capella-Gutierrez S."/>
            <person name="Zakrzewski F."/>
            <person name="Tafer H."/>
            <person name="Rupp O."/>
            <person name="Sorensen T.R."/>
            <person name="Stracke R."/>
            <person name="Reinhardt R."/>
            <person name="Goesmann A."/>
            <person name="Kraft T."/>
            <person name="Schulz B."/>
            <person name="Stadler P.F."/>
            <person name="Schmidt T."/>
            <person name="Gabaldon T."/>
            <person name="Lehrach H."/>
            <person name="Weisshaar B."/>
            <person name="Himmelbauer H."/>
        </authorList>
    </citation>
    <scope>NUCLEOTIDE SEQUENCE [LARGE SCALE GENOMIC DNA]</scope>
    <source>
        <tissue evidence="2">Taproot</tissue>
    </source>
</reference>
<feature type="compositionally biased region" description="Acidic residues" evidence="1">
    <location>
        <begin position="16"/>
        <end position="36"/>
    </location>
</feature>
<feature type="non-terminal residue" evidence="2">
    <location>
        <position position="238"/>
    </location>
</feature>
<feature type="region of interest" description="Disordered" evidence="1">
    <location>
        <begin position="1"/>
        <end position="129"/>
    </location>
</feature>
<organism evidence="2 3">
    <name type="scientific">Beta vulgaris subsp. vulgaris</name>
    <name type="common">Beet</name>
    <dbReference type="NCBI Taxonomy" id="3555"/>
    <lineage>
        <taxon>Eukaryota</taxon>
        <taxon>Viridiplantae</taxon>
        <taxon>Streptophyta</taxon>
        <taxon>Embryophyta</taxon>
        <taxon>Tracheophyta</taxon>
        <taxon>Spermatophyta</taxon>
        <taxon>Magnoliopsida</taxon>
        <taxon>eudicotyledons</taxon>
        <taxon>Gunneridae</taxon>
        <taxon>Pentapetalae</taxon>
        <taxon>Caryophyllales</taxon>
        <taxon>Chenopodiaceae</taxon>
        <taxon>Betoideae</taxon>
        <taxon>Beta</taxon>
    </lineage>
</organism>
<dbReference type="Proteomes" id="UP000035740">
    <property type="component" value="Unassembled WGS sequence"/>
</dbReference>
<keyword evidence="3" id="KW-1185">Reference proteome</keyword>
<evidence type="ECO:0000313" key="3">
    <source>
        <dbReference type="Proteomes" id="UP000035740"/>
    </source>
</evidence>
<evidence type="ECO:0000313" key="2">
    <source>
        <dbReference type="EMBL" id="KMS93312.1"/>
    </source>
</evidence>
<sequence length="238" mass="25091">MAKEAARKSKPVAISSEEESESEEDSESSDESELSEDEKATANPLPKPNSSKSASRRKESQPSQSKGTKVDAGLTLKFEKVGVSSTTESFADQAPAAKTATSGNNNNDFGQFGDFFGAESKPASSASTSNDKDFIMSLFQSTPASQPDPSAANAQGLVHSGPYMQAPTMAQYGQISPQMPYQMMQGMPPTSAYPSGPASAMPYTTAPNYPSNAPMMNSFGPNAPEMTAQYPPMINMGP</sequence>
<accession>A0A0J8B067</accession>
<proteinExistence type="predicted"/>
<protein>
    <submittedName>
        <fullName evidence="2">Uncharacterized protein</fullName>
    </submittedName>
</protein>
<name>A0A0J8B067_BETVV</name>
<evidence type="ECO:0000256" key="1">
    <source>
        <dbReference type="SAM" id="MobiDB-lite"/>
    </source>
</evidence>
<feature type="compositionally biased region" description="Low complexity" evidence="1">
    <location>
        <begin position="103"/>
        <end position="117"/>
    </location>
</feature>